<proteinExistence type="predicted"/>
<evidence type="ECO:0000256" key="1">
    <source>
        <dbReference type="ARBA" id="ARBA00004196"/>
    </source>
</evidence>
<dbReference type="PANTHER" id="PTHR47870">
    <property type="entry name" value="CYTOCHROME C-TYPE BIOGENESIS PROTEIN CCMH"/>
    <property type="match status" value="1"/>
</dbReference>
<dbReference type="InterPro" id="IPR017560">
    <property type="entry name" value="Cyt_c_biogenesis_CcmI"/>
</dbReference>
<dbReference type="EMBL" id="FXTT01000008">
    <property type="protein sequence ID" value="SMP36972.1"/>
    <property type="molecule type" value="Genomic_DNA"/>
</dbReference>
<protein>
    <submittedName>
        <fullName evidence="7">Cytochrome c-type biogenesis protein CcmH</fullName>
    </submittedName>
</protein>
<sequence length="381" mass="40348">MMLWILIAVLTAGAALAVLIPLRRPVEHASDRRADQAVYKEQLAAIDAELKRGLIDAEAAEAARTETARRLLAAAEAEKETTAVSSSRYRVRAAQLLAICFTPVAALGLYMVLGSPDLPDQPLAGRLNAPMENQSVDVLVAQVERHLADNPEDGQGWAVIAPVYMSMGQPLRSAQAYANALRLLGPNAEWFTELGEALTVANEGMITSDARSAFEQAVELDSAPVKPRFFLALALSQEGKAEAAAEAWTSLLDGADERAAWVPVARAELAKLRGEAPPSETGPAVEQPAGPTAEDVAAAGEMMPDEREVMIRSMVSGLAARIDQNGGSEAEWSQLIRSYMVLGDQGKAEATLKSAEEALANNPDALSGVRNTASKLGLTGS</sequence>
<keyword evidence="3" id="KW-0201">Cytochrome c-type biogenesis</keyword>
<dbReference type="InterPro" id="IPR051263">
    <property type="entry name" value="C-type_cytochrome_biogenesis"/>
</dbReference>
<evidence type="ECO:0000256" key="2">
    <source>
        <dbReference type="ARBA" id="ARBA00022737"/>
    </source>
</evidence>
<evidence type="ECO:0000256" key="5">
    <source>
        <dbReference type="SAM" id="MobiDB-lite"/>
    </source>
</evidence>
<name>A0ABY1PLS7_9HYPH</name>
<dbReference type="PANTHER" id="PTHR47870:SF1">
    <property type="entry name" value="CYTOCHROME C-TYPE BIOGENESIS PROTEIN CCMH"/>
    <property type="match status" value="1"/>
</dbReference>
<dbReference type="InterPro" id="IPR056413">
    <property type="entry name" value="TPR_CcmH_CycH"/>
</dbReference>
<dbReference type="NCBIfam" id="TIGR03142">
    <property type="entry name" value="cytochro_ccmI"/>
    <property type="match status" value="1"/>
</dbReference>
<evidence type="ECO:0000256" key="3">
    <source>
        <dbReference type="ARBA" id="ARBA00022748"/>
    </source>
</evidence>
<comment type="caution">
    <text evidence="7">The sequence shown here is derived from an EMBL/GenBank/DDBJ whole genome shotgun (WGS) entry which is preliminary data.</text>
</comment>
<keyword evidence="2" id="KW-0677">Repeat</keyword>
<evidence type="ECO:0000259" key="6">
    <source>
        <dbReference type="Pfam" id="PF23914"/>
    </source>
</evidence>
<dbReference type="InterPro" id="IPR011990">
    <property type="entry name" value="TPR-like_helical_dom_sf"/>
</dbReference>
<gene>
    <name evidence="7" type="ORF">SAMN06265374_4409</name>
</gene>
<organism evidence="7 8">
    <name type="scientific">Roseibium denhamense</name>
    <dbReference type="NCBI Taxonomy" id="76305"/>
    <lineage>
        <taxon>Bacteria</taxon>
        <taxon>Pseudomonadati</taxon>
        <taxon>Pseudomonadota</taxon>
        <taxon>Alphaproteobacteria</taxon>
        <taxon>Hyphomicrobiales</taxon>
        <taxon>Stappiaceae</taxon>
        <taxon>Roseibium</taxon>
    </lineage>
</organism>
<feature type="domain" description="Cytochrome c-type biogenesis protein H TPR" evidence="6">
    <location>
        <begin position="128"/>
        <end position="253"/>
    </location>
</feature>
<comment type="subcellular location">
    <subcellularLocation>
        <location evidence="1">Cell envelope</location>
    </subcellularLocation>
</comment>
<dbReference type="Gene3D" id="1.25.40.10">
    <property type="entry name" value="Tetratricopeptide repeat domain"/>
    <property type="match status" value="1"/>
</dbReference>
<dbReference type="Pfam" id="PF23914">
    <property type="entry name" value="TPR_CcmH_CycH"/>
    <property type="match status" value="1"/>
</dbReference>
<feature type="region of interest" description="Disordered" evidence="5">
    <location>
        <begin position="273"/>
        <end position="293"/>
    </location>
</feature>
<evidence type="ECO:0000313" key="8">
    <source>
        <dbReference type="Proteomes" id="UP001157914"/>
    </source>
</evidence>
<keyword evidence="8" id="KW-1185">Reference proteome</keyword>
<reference evidence="7 8" key="1">
    <citation type="submission" date="2017-05" db="EMBL/GenBank/DDBJ databases">
        <authorList>
            <person name="Varghese N."/>
            <person name="Submissions S."/>
        </authorList>
    </citation>
    <scope>NUCLEOTIDE SEQUENCE [LARGE SCALE GENOMIC DNA]</scope>
    <source>
        <strain evidence="7 8">DSM 15949</strain>
    </source>
</reference>
<dbReference type="SUPFAM" id="SSF48452">
    <property type="entry name" value="TPR-like"/>
    <property type="match status" value="1"/>
</dbReference>
<accession>A0ABY1PLS7</accession>
<evidence type="ECO:0000313" key="7">
    <source>
        <dbReference type="EMBL" id="SMP36972.1"/>
    </source>
</evidence>
<feature type="region of interest" description="Disordered" evidence="5">
    <location>
        <begin position="362"/>
        <end position="381"/>
    </location>
</feature>
<keyword evidence="4" id="KW-0802">TPR repeat</keyword>
<dbReference type="Proteomes" id="UP001157914">
    <property type="component" value="Unassembled WGS sequence"/>
</dbReference>
<dbReference type="RefSeq" id="WP_155190933.1">
    <property type="nucleotide sequence ID" value="NZ_BAAAEA010000003.1"/>
</dbReference>
<evidence type="ECO:0000256" key="4">
    <source>
        <dbReference type="ARBA" id="ARBA00022803"/>
    </source>
</evidence>